<dbReference type="InterPro" id="IPR050726">
    <property type="entry name" value="mGluR"/>
</dbReference>
<evidence type="ECO:0000313" key="3">
    <source>
        <dbReference type="Proteomes" id="UP000762676"/>
    </source>
</evidence>
<protein>
    <submittedName>
        <fullName evidence="2">Metabotropic glutamate receptor-like protein</fullName>
    </submittedName>
</protein>
<proteinExistence type="predicted"/>
<gene>
    <name evidence="2" type="ORF">ElyMa_005448400</name>
</gene>
<keyword evidence="3" id="KW-1185">Reference proteome</keyword>
<dbReference type="InterPro" id="IPR028082">
    <property type="entry name" value="Peripla_BP_I"/>
</dbReference>
<organism evidence="2 3">
    <name type="scientific">Elysia marginata</name>
    <dbReference type="NCBI Taxonomy" id="1093978"/>
    <lineage>
        <taxon>Eukaryota</taxon>
        <taxon>Metazoa</taxon>
        <taxon>Spiralia</taxon>
        <taxon>Lophotrochozoa</taxon>
        <taxon>Mollusca</taxon>
        <taxon>Gastropoda</taxon>
        <taxon>Heterobranchia</taxon>
        <taxon>Euthyneura</taxon>
        <taxon>Panpulmonata</taxon>
        <taxon>Sacoglossa</taxon>
        <taxon>Placobranchoidea</taxon>
        <taxon>Plakobranchidae</taxon>
        <taxon>Elysia</taxon>
    </lineage>
</organism>
<dbReference type="AlphaFoldDB" id="A0AAV4EMD2"/>
<keyword evidence="2" id="KW-0675">Receptor</keyword>
<name>A0AAV4EMD2_9GAST</name>
<dbReference type="Gene3D" id="3.40.50.2300">
    <property type="match status" value="1"/>
</dbReference>
<accession>A0AAV4EMD2</accession>
<reference evidence="2 3" key="1">
    <citation type="journal article" date="2021" name="Elife">
        <title>Chloroplast acquisition without the gene transfer in kleptoplastic sea slugs, Plakobranchus ocellatus.</title>
        <authorList>
            <person name="Maeda T."/>
            <person name="Takahashi S."/>
            <person name="Yoshida T."/>
            <person name="Shimamura S."/>
            <person name="Takaki Y."/>
            <person name="Nagai Y."/>
            <person name="Toyoda A."/>
            <person name="Suzuki Y."/>
            <person name="Arimoto A."/>
            <person name="Ishii H."/>
            <person name="Satoh N."/>
            <person name="Nishiyama T."/>
            <person name="Hasebe M."/>
            <person name="Maruyama T."/>
            <person name="Minagawa J."/>
            <person name="Obokata J."/>
            <person name="Shigenobu S."/>
        </authorList>
    </citation>
    <scope>NUCLEOTIDE SEQUENCE [LARGE SCALE GENOMIC DNA]</scope>
</reference>
<dbReference type="PANTHER" id="PTHR24060">
    <property type="entry name" value="METABOTROPIC GLUTAMATE RECEPTOR"/>
    <property type="match status" value="1"/>
</dbReference>
<dbReference type="SUPFAM" id="SSF53822">
    <property type="entry name" value="Periplasmic binding protein-like I"/>
    <property type="match status" value="1"/>
</dbReference>
<comment type="caution">
    <text evidence="2">The sequence shown here is derived from an EMBL/GenBank/DDBJ whole genome shotgun (WGS) entry which is preliminary data.</text>
</comment>
<evidence type="ECO:0000313" key="2">
    <source>
        <dbReference type="EMBL" id="GFR62172.1"/>
    </source>
</evidence>
<dbReference type="Proteomes" id="UP000762676">
    <property type="component" value="Unassembled WGS sequence"/>
</dbReference>
<sequence length="210" mass="23581">MDSVALTLADAVEHEDTFVFLGSEAWGRHYEILEGNRGERIRGSLVLEPMTYKVDFGFKNFVQSWRLSDTEANVWLRKYWESYFDCNLPRGFYNIHHTSCTGTPPYFSSTALKELGDNPLVMHTTVATIAAGMAVKGMIGNVTRKPDGMLPLDPVRLTEKIRQVTLMSSDGEPFKPFRSTGNGNSGFTVYNVHQLASGSYSYVKVRDFTS</sequence>
<dbReference type="EMBL" id="BMAT01010875">
    <property type="protein sequence ID" value="GFR62172.1"/>
    <property type="molecule type" value="Genomic_DNA"/>
</dbReference>
<keyword evidence="1" id="KW-0325">Glycoprotein</keyword>
<evidence type="ECO:0000256" key="1">
    <source>
        <dbReference type="ARBA" id="ARBA00023180"/>
    </source>
</evidence>